<gene>
    <name evidence="11" type="primary">pheT</name>
    <name evidence="11" type="ordered locus">ZICARI_026</name>
</gene>
<dbReference type="EMBL" id="CP002161">
    <property type="protein sequence ID" value="ADM89654.1"/>
    <property type="molecule type" value="Genomic_DNA"/>
</dbReference>
<keyword evidence="7" id="KW-0460">Magnesium</keyword>
<keyword evidence="12" id="KW-1185">Reference proteome</keyword>
<dbReference type="PROSITE" id="PS51483">
    <property type="entry name" value="B5"/>
    <property type="match status" value="1"/>
</dbReference>
<accession>E0TIM7</accession>
<keyword evidence="4" id="KW-0479">Metal-binding</keyword>
<feature type="domain" description="B5" evidence="10">
    <location>
        <begin position="331"/>
        <end position="407"/>
    </location>
</feature>
<dbReference type="InterPro" id="IPR009061">
    <property type="entry name" value="DNA-bd_dom_put_sf"/>
</dbReference>
<evidence type="ECO:0000256" key="5">
    <source>
        <dbReference type="ARBA" id="ARBA00022741"/>
    </source>
</evidence>
<keyword evidence="3" id="KW-0436">Ligase</keyword>
<dbReference type="InterPro" id="IPR005146">
    <property type="entry name" value="B3/B4_tRNA-bd"/>
</dbReference>
<dbReference type="AlphaFoldDB" id="E0TIM7"/>
<evidence type="ECO:0000256" key="3">
    <source>
        <dbReference type="ARBA" id="ARBA00022598"/>
    </source>
</evidence>
<dbReference type="InterPro" id="IPR020825">
    <property type="entry name" value="Phe-tRNA_synthase-like_B3/B4"/>
</dbReference>
<evidence type="ECO:0000256" key="8">
    <source>
        <dbReference type="ARBA" id="ARBA00022917"/>
    </source>
</evidence>
<dbReference type="InterPro" id="IPR041616">
    <property type="entry name" value="PheRS_beta_core"/>
</dbReference>
<dbReference type="GO" id="GO:0003723">
    <property type="term" value="F:RNA binding"/>
    <property type="evidence" value="ECO:0007669"/>
    <property type="project" value="InterPro"/>
</dbReference>
<dbReference type="EC" id="6.1.1.20" evidence="2"/>
<evidence type="ECO:0000313" key="11">
    <source>
        <dbReference type="EMBL" id="ADM89654.1"/>
    </source>
</evidence>
<dbReference type="HOGENOM" id="CLU_381272_0_0_4"/>
<evidence type="ECO:0000256" key="9">
    <source>
        <dbReference type="ARBA" id="ARBA00023146"/>
    </source>
</evidence>
<dbReference type="GO" id="GO:0006432">
    <property type="term" value="P:phenylalanyl-tRNA aminoacylation"/>
    <property type="evidence" value="ECO:0007669"/>
    <property type="project" value="InterPro"/>
</dbReference>
<keyword evidence="8" id="KW-0648">Protein biosynthesis</keyword>
<dbReference type="Pfam" id="PF17759">
    <property type="entry name" value="tRNA_synthFbeta"/>
    <property type="match status" value="1"/>
</dbReference>
<protein>
    <recommendedName>
        <fullName evidence="2">phenylalanine--tRNA ligase</fullName>
        <ecNumber evidence="2">6.1.1.20</ecNumber>
    </recommendedName>
</protein>
<dbReference type="SUPFAM" id="SSF56037">
    <property type="entry name" value="PheT/TilS domain"/>
    <property type="match status" value="1"/>
</dbReference>
<dbReference type="GO" id="GO:0005524">
    <property type="term" value="F:ATP binding"/>
    <property type="evidence" value="ECO:0007669"/>
    <property type="project" value="UniProtKB-KW"/>
</dbReference>
<dbReference type="SUPFAM" id="SSF46955">
    <property type="entry name" value="Putative DNA-binding domain"/>
    <property type="match status" value="1"/>
</dbReference>
<evidence type="ECO:0000259" key="10">
    <source>
        <dbReference type="PROSITE" id="PS51483"/>
    </source>
</evidence>
<evidence type="ECO:0000256" key="6">
    <source>
        <dbReference type="ARBA" id="ARBA00022840"/>
    </source>
</evidence>
<evidence type="ECO:0000256" key="4">
    <source>
        <dbReference type="ARBA" id="ARBA00022723"/>
    </source>
</evidence>
<evidence type="ECO:0000256" key="2">
    <source>
        <dbReference type="ARBA" id="ARBA00012814"/>
    </source>
</evidence>
<dbReference type="SMART" id="SM00873">
    <property type="entry name" value="B3_4"/>
    <property type="match status" value="1"/>
</dbReference>
<dbReference type="InterPro" id="IPR045864">
    <property type="entry name" value="aa-tRNA-synth_II/BPL/LPL"/>
</dbReference>
<evidence type="ECO:0000256" key="7">
    <source>
        <dbReference type="ARBA" id="ARBA00022842"/>
    </source>
</evidence>
<dbReference type="Proteomes" id="UP000001303">
    <property type="component" value="Chromosome"/>
</dbReference>
<dbReference type="Gene3D" id="3.30.930.10">
    <property type="entry name" value="Bira Bifunctional Protein, Domain 2"/>
    <property type="match status" value="1"/>
</dbReference>
<reference evidence="11 12" key="1">
    <citation type="journal article" date="2010" name="Genome Biol. Evol.">
        <title>Functional convergence in reduced genomes of bacterial symbionts spanning 200 My of evolution.</title>
        <authorList>
            <person name="McCutcheon J.P."/>
            <person name="Moran N.A."/>
        </authorList>
    </citation>
    <scope>NUCLEOTIDE SEQUENCE [LARGE SCALE GENOMIC DNA]</scope>
    <source>
        <strain evidence="11 12">CARI</strain>
    </source>
</reference>
<comment type="cofactor">
    <cofactor evidence="1">
        <name>Mg(2+)</name>
        <dbReference type="ChEBI" id="CHEBI:18420"/>
    </cofactor>
</comment>
<name>E0TIM7_ZINIC</name>
<keyword evidence="6" id="KW-0067">ATP-binding</keyword>
<dbReference type="SUPFAM" id="SSF55681">
    <property type="entry name" value="Class II aaRS and biotin synthetases"/>
    <property type="match status" value="1"/>
</dbReference>
<evidence type="ECO:0000256" key="1">
    <source>
        <dbReference type="ARBA" id="ARBA00001946"/>
    </source>
</evidence>
<dbReference type="PANTHER" id="PTHR10947">
    <property type="entry name" value="PHENYLALANYL-TRNA SYNTHETASE BETA CHAIN AND LEUCINE-RICH REPEAT-CONTAINING PROTEIN 47"/>
    <property type="match status" value="1"/>
</dbReference>
<keyword evidence="5" id="KW-0547">Nucleotide-binding</keyword>
<dbReference type="InterPro" id="IPR005147">
    <property type="entry name" value="tRNA_synthase_B5-dom"/>
</dbReference>
<keyword evidence="9 11" id="KW-0030">Aminoacyl-tRNA synthetase</keyword>
<dbReference type="Gene3D" id="3.50.40.10">
    <property type="entry name" value="Phenylalanyl-trna Synthetase, Chain B, domain 3"/>
    <property type="match status" value="1"/>
</dbReference>
<dbReference type="InterPro" id="IPR045060">
    <property type="entry name" value="Phe-tRNA-ligase_IIc_bsu"/>
</dbReference>
<organism evidence="11 12">
    <name type="scientific">Zinderia insecticola (strain CARI)</name>
    <dbReference type="NCBI Taxonomy" id="871271"/>
    <lineage>
        <taxon>Bacteria</taxon>
        <taxon>Pseudomonadati</taxon>
        <taxon>Pseudomonadota</taxon>
        <taxon>Betaproteobacteria</taxon>
        <taxon>Burkholderiales</taxon>
        <taxon>Oxalobacteraceae</taxon>
        <taxon>Candidatus Zinderia</taxon>
    </lineage>
</organism>
<dbReference type="GO" id="GO:0004826">
    <property type="term" value="F:phenylalanine-tRNA ligase activity"/>
    <property type="evidence" value="ECO:0007669"/>
    <property type="project" value="UniProtKB-EC"/>
</dbReference>
<dbReference type="PANTHER" id="PTHR10947:SF0">
    <property type="entry name" value="PHENYLALANINE--TRNA LIGASE BETA SUBUNIT"/>
    <property type="match status" value="1"/>
</dbReference>
<dbReference type="Pfam" id="PF03484">
    <property type="entry name" value="B5"/>
    <property type="match status" value="1"/>
</dbReference>
<dbReference type="STRING" id="871271.ZICARI_026"/>
<proteinExistence type="predicted"/>
<dbReference type="GO" id="GO:0009328">
    <property type="term" value="C:phenylalanine-tRNA ligase complex"/>
    <property type="evidence" value="ECO:0007669"/>
    <property type="project" value="TreeGrafter"/>
</dbReference>
<dbReference type="GO" id="GO:0000287">
    <property type="term" value="F:magnesium ion binding"/>
    <property type="evidence" value="ECO:0007669"/>
    <property type="project" value="InterPro"/>
</dbReference>
<dbReference type="Gene3D" id="3.30.56.10">
    <property type="match status" value="1"/>
</dbReference>
<dbReference type="KEGG" id="zin:ZICARI_026"/>
<sequence>MIFEKNIRNIINPIFNIKKISNLLINFGIENKINKIKKKNKKNIFFLGKIIKKIKFNINLKLYIYELKIKKKKYFFISKKKIKNNNFNIFYINKINLLYKNKKIKIKGILYLNKNILLKYKNYNIINNKYNFKNKNKIKIINIGNKIYLNNILGLINEISLIFKIKYNYKIKNINKIKFKIKNNILFKRYTYVIIKNINIFSKIPNKIKKILKLNNIYSKNTIKNIINYIKIKYGIYFNIIDYDKFKIFNNFFLIFKKKKFLKISKKTKNLYLKIFCIKKKYKKKINFKNNNLINYNIFIDSIKEIIYLIKNICGKINTNISNIKDIINIKKKKRIKIKIKMVNKILGIKINNKKLIKILIILNFEFWYIKKKYFKIIPNKYKYKIKKKEELIEEILKIYNIKNIKKKYPLFNYNNIKCKKEKYFSTDYIRNILCNLDYQEVINYSFINKNIEKKFNILKNKSIKIINPISKNINIMRTSLLPGLINNAIYNINNNCKRIKIFEIGNIFYKNKKIIDGYKTTKNICELKKISCLTYGDFYYKQKNINKKLNILNLKKDLEILFWPKKINFINLKIKFLNNNSYKIFYKNKKIGFLGEVNKNLFKNYNFKNNINIFEINLKYLKKKILNIRKKYFKRDISIILKNNLNIKKILLFLNNKIKKNYLFNNIKKIIIYDKFENLNLKKINKFSITFRILIKNKTNKKNINIIIKKIIKIFKKKYLGKIKK</sequence>
<evidence type="ECO:0000313" key="12">
    <source>
        <dbReference type="Proteomes" id="UP000001303"/>
    </source>
</evidence>